<evidence type="ECO:0000256" key="2">
    <source>
        <dbReference type="ARBA" id="ARBA00022448"/>
    </source>
</evidence>
<name>A0A9D1FV09_9BACT</name>
<proteinExistence type="predicted"/>
<reference evidence="8" key="2">
    <citation type="journal article" date="2021" name="PeerJ">
        <title>Extensive microbial diversity within the chicken gut microbiome revealed by metagenomics and culture.</title>
        <authorList>
            <person name="Gilroy R."/>
            <person name="Ravi A."/>
            <person name="Getino M."/>
            <person name="Pursley I."/>
            <person name="Horton D.L."/>
            <person name="Alikhan N.F."/>
            <person name="Baker D."/>
            <person name="Gharbi K."/>
            <person name="Hall N."/>
            <person name="Watson M."/>
            <person name="Adriaenssens E.M."/>
            <person name="Foster-Nyarko E."/>
            <person name="Jarju S."/>
            <person name="Secka A."/>
            <person name="Antonio M."/>
            <person name="Oren A."/>
            <person name="Chaudhuri R.R."/>
            <person name="La Ragione R."/>
            <person name="Hildebrand F."/>
            <person name="Pallen M.J."/>
        </authorList>
    </citation>
    <scope>NUCLEOTIDE SEQUENCE</scope>
    <source>
        <strain evidence="8">CHK152-2994</strain>
    </source>
</reference>
<feature type="transmembrane region" description="Helical" evidence="7">
    <location>
        <begin position="244"/>
        <end position="265"/>
    </location>
</feature>
<evidence type="ECO:0000256" key="1">
    <source>
        <dbReference type="ARBA" id="ARBA00004651"/>
    </source>
</evidence>
<keyword evidence="3" id="KW-1003">Cell membrane</keyword>
<sequence>MITDMTTGNPLKHILLFSIPLLIGNIFQQLYNIADLVIVGRTLGVEPFAAVGAVSPVFFLIMFVIVGLTNGFAVITGQKYGAKDIPGVRRSVIVSLILSTIVTFLFSIICTICMNPILHWMNVPENIYHNAYWYVEIVVIGLISTTLYNMLASIIRALGDSKTPLYFLIIASIINILLALMFIKVFHMGVPGSAVAVILSQGISVILCLCFIKYKFPILHITKNDWNFSDKQDFWKSAYEHLRVGIPMAVQFSIIGIGIIIIQSVCNTFGSNVIAALTAALRIEQIATLPMMSFGVALAAYVAQNFGAKKFKRIRLGVIKTSTINIVISILMAFVMRIWGTDIIAAFIGTATNEIIEIAHKYLLISTIFYFFLGQIFIYRNALQGMGETLFPLLACIAELVMRAFAAVYLAIKFGYIGIFYSGPIAWISASSIMFFGYLWSIKQIVFKFRKQVIV</sequence>
<feature type="transmembrane region" description="Helical" evidence="7">
    <location>
        <begin position="51"/>
        <end position="75"/>
    </location>
</feature>
<dbReference type="InterPro" id="IPR048279">
    <property type="entry name" value="MdtK-like"/>
</dbReference>
<evidence type="ECO:0000256" key="3">
    <source>
        <dbReference type="ARBA" id="ARBA00022475"/>
    </source>
</evidence>
<feature type="transmembrane region" description="Helical" evidence="7">
    <location>
        <begin position="324"/>
        <end position="348"/>
    </location>
</feature>
<gene>
    <name evidence="8" type="ORF">IAD41_03310</name>
</gene>
<dbReference type="PANTHER" id="PTHR43549:SF3">
    <property type="entry name" value="MULTIDRUG RESISTANCE PROTEIN YPNP-RELATED"/>
    <property type="match status" value="1"/>
</dbReference>
<dbReference type="Pfam" id="PF01554">
    <property type="entry name" value="MatE"/>
    <property type="match status" value="2"/>
</dbReference>
<dbReference type="GO" id="GO:0015297">
    <property type="term" value="F:antiporter activity"/>
    <property type="evidence" value="ECO:0007669"/>
    <property type="project" value="InterPro"/>
</dbReference>
<feature type="transmembrane region" description="Helical" evidence="7">
    <location>
        <begin position="192"/>
        <end position="212"/>
    </location>
</feature>
<evidence type="ECO:0000256" key="4">
    <source>
        <dbReference type="ARBA" id="ARBA00022692"/>
    </source>
</evidence>
<dbReference type="PANTHER" id="PTHR43549">
    <property type="entry name" value="MULTIDRUG RESISTANCE PROTEIN YPNP-RELATED"/>
    <property type="match status" value="1"/>
</dbReference>
<dbReference type="InterPro" id="IPR002528">
    <property type="entry name" value="MATE_fam"/>
</dbReference>
<keyword evidence="2" id="KW-0813">Transport</keyword>
<keyword evidence="6 7" id="KW-0472">Membrane</keyword>
<feature type="transmembrane region" description="Helical" evidence="7">
    <location>
        <begin position="96"/>
        <end position="119"/>
    </location>
</feature>
<evidence type="ECO:0000256" key="6">
    <source>
        <dbReference type="ARBA" id="ARBA00023136"/>
    </source>
</evidence>
<feature type="transmembrane region" description="Helical" evidence="7">
    <location>
        <begin position="360"/>
        <end position="378"/>
    </location>
</feature>
<evidence type="ECO:0000256" key="5">
    <source>
        <dbReference type="ARBA" id="ARBA00022989"/>
    </source>
</evidence>
<evidence type="ECO:0000313" key="9">
    <source>
        <dbReference type="Proteomes" id="UP000824139"/>
    </source>
</evidence>
<feature type="transmembrane region" description="Helical" evidence="7">
    <location>
        <begin position="285"/>
        <end position="303"/>
    </location>
</feature>
<accession>A0A9D1FV09</accession>
<dbReference type="EMBL" id="DVJO01000071">
    <property type="protein sequence ID" value="HIS82619.1"/>
    <property type="molecule type" value="Genomic_DNA"/>
</dbReference>
<dbReference type="GO" id="GO:0042910">
    <property type="term" value="F:xenobiotic transmembrane transporter activity"/>
    <property type="evidence" value="ECO:0007669"/>
    <property type="project" value="InterPro"/>
</dbReference>
<dbReference type="AlphaFoldDB" id="A0A9D1FV09"/>
<evidence type="ECO:0000256" key="7">
    <source>
        <dbReference type="SAM" id="Phobius"/>
    </source>
</evidence>
<comment type="subcellular location">
    <subcellularLocation>
        <location evidence="1">Cell membrane</location>
        <topology evidence="1">Multi-pass membrane protein</topology>
    </subcellularLocation>
</comment>
<feature type="transmembrane region" description="Helical" evidence="7">
    <location>
        <begin position="131"/>
        <end position="151"/>
    </location>
</feature>
<feature type="transmembrane region" description="Helical" evidence="7">
    <location>
        <begin position="418"/>
        <end position="441"/>
    </location>
</feature>
<keyword evidence="4 7" id="KW-0812">Transmembrane</keyword>
<feature type="transmembrane region" description="Helical" evidence="7">
    <location>
        <begin position="390"/>
        <end position="412"/>
    </location>
</feature>
<organism evidence="8 9">
    <name type="scientific">Candidatus Scatenecus faecavium</name>
    <dbReference type="NCBI Taxonomy" id="2840915"/>
    <lineage>
        <taxon>Bacteria</taxon>
        <taxon>Candidatus Scatenecus</taxon>
    </lineage>
</organism>
<dbReference type="CDD" id="cd13138">
    <property type="entry name" value="MATE_yoeA_like"/>
    <property type="match status" value="1"/>
</dbReference>
<dbReference type="GO" id="GO:0005886">
    <property type="term" value="C:plasma membrane"/>
    <property type="evidence" value="ECO:0007669"/>
    <property type="project" value="UniProtKB-SubCell"/>
</dbReference>
<protein>
    <submittedName>
        <fullName evidence="8">MATE family efflux transporter</fullName>
    </submittedName>
</protein>
<dbReference type="Proteomes" id="UP000824139">
    <property type="component" value="Unassembled WGS sequence"/>
</dbReference>
<evidence type="ECO:0000313" key="8">
    <source>
        <dbReference type="EMBL" id="HIS82619.1"/>
    </source>
</evidence>
<comment type="caution">
    <text evidence="8">The sequence shown here is derived from an EMBL/GenBank/DDBJ whole genome shotgun (WGS) entry which is preliminary data.</text>
</comment>
<feature type="transmembrane region" description="Helical" evidence="7">
    <location>
        <begin position="12"/>
        <end position="31"/>
    </location>
</feature>
<dbReference type="InterPro" id="IPR052031">
    <property type="entry name" value="Membrane_Transporter-Flippase"/>
</dbReference>
<dbReference type="PIRSF" id="PIRSF006603">
    <property type="entry name" value="DinF"/>
    <property type="match status" value="1"/>
</dbReference>
<feature type="transmembrane region" description="Helical" evidence="7">
    <location>
        <begin position="163"/>
        <end position="186"/>
    </location>
</feature>
<keyword evidence="5 7" id="KW-1133">Transmembrane helix</keyword>
<reference evidence="8" key="1">
    <citation type="submission" date="2020-10" db="EMBL/GenBank/DDBJ databases">
        <authorList>
            <person name="Gilroy R."/>
        </authorList>
    </citation>
    <scope>NUCLEOTIDE SEQUENCE</scope>
    <source>
        <strain evidence="8">CHK152-2994</strain>
    </source>
</reference>
<dbReference type="NCBIfam" id="TIGR00797">
    <property type="entry name" value="matE"/>
    <property type="match status" value="1"/>
</dbReference>